<dbReference type="Proteomes" id="UP000256645">
    <property type="component" value="Unassembled WGS sequence"/>
</dbReference>
<gene>
    <name evidence="1" type="ORF">BP6252_00035</name>
</gene>
<evidence type="ECO:0000313" key="1">
    <source>
        <dbReference type="EMBL" id="RDW88003.1"/>
    </source>
</evidence>
<dbReference type="OrthoDB" id="10557416at2759"/>
<proteinExistence type="predicted"/>
<evidence type="ECO:0000313" key="2">
    <source>
        <dbReference type="Proteomes" id="UP000256645"/>
    </source>
</evidence>
<name>A0A3D8SNU4_9HELO</name>
<organism evidence="1 2">
    <name type="scientific">Coleophoma cylindrospora</name>
    <dbReference type="NCBI Taxonomy" id="1849047"/>
    <lineage>
        <taxon>Eukaryota</taxon>
        <taxon>Fungi</taxon>
        <taxon>Dikarya</taxon>
        <taxon>Ascomycota</taxon>
        <taxon>Pezizomycotina</taxon>
        <taxon>Leotiomycetes</taxon>
        <taxon>Helotiales</taxon>
        <taxon>Dermateaceae</taxon>
        <taxon>Coleophoma</taxon>
    </lineage>
</organism>
<dbReference type="AlphaFoldDB" id="A0A3D8SNU4"/>
<keyword evidence="2" id="KW-1185">Reference proteome</keyword>
<sequence>MEASTILHAFHHTAVNSLGVFKGVLGMGNEKSWRLTKLTVTPLWSVQLVPRGIGWPDRRQHHSYASVLAEDYFANYIESLWDMKHGLWIKDGEIEDGAEGLRIVCPDNDSVAAFGRDIITIKAAYRRGKLISNHGIRTTLYSAPYIIAALLAGMSDLNPESEFDERNPYTHSIFVGFKFRWLNILSTA</sequence>
<protein>
    <submittedName>
        <fullName evidence="1">Uncharacterized protein</fullName>
    </submittedName>
</protein>
<comment type="caution">
    <text evidence="1">The sequence shown here is derived from an EMBL/GenBank/DDBJ whole genome shotgun (WGS) entry which is preliminary data.</text>
</comment>
<accession>A0A3D8SNU4</accession>
<reference evidence="1 2" key="1">
    <citation type="journal article" date="2018" name="IMA Fungus">
        <title>IMA Genome-F 9: Draft genome sequence of Annulohypoxylon stygium, Aspergillus mulundensis, Berkeleyomyces basicola (syn. Thielaviopsis basicola), Ceratocystis smalleyi, two Cercospora beticola strains, Coleophoma cylindrospora, Fusarium fracticaudum, Phialophora cf. hyalina, and Morchella septimelata.</title>
        <authorList>
            <person name="Wingfield B.D."/>
            <person name="Bills G.F."/>
            <person name="Dong Y."/>
            <person name="Huang W."/>
            <person name="Nel W.J."/>
            <person name="Swalarsk-Parry B.S."/>
            <person name="Vaghefi N."/>
            <person name="Wilken P.M."/>
            <person name="An Z."/>
            <person name="de Beer Z.W."/>
            <person name="De Vos L."/>
            <person name="Chen L."/>
            <person name="Duong T.A."/>
            <person name="Gao Y."/>
            <person name="Hammerbacher A."/>
            <person name="Kikkert J.R."/>
            <person name="Li Y."/>
            <person name="Li H."/>
            <person name="Li K."/>
            <person name="Li Q."/>
            <person name="Liu X."/>
            <person name="Ma X."/>
            <person name="Naidoo K."/>
            <person name="Pethybridge S.J."/>
            <person name="Sun J."/>
            <person name="Steenkamp E.T."/>
            <person name="van der Nest M.A."/>
            <person name="van Wyk S."/>
            <person name="Wingfield M.J."/>
            <person name="Xiong C."/>
            <person name="Yue Q."/>
            <person name="Zhang X."/>
        </authorList>
    </citation>
    <scope>NUCLEOTIDE SEQUENCE [LARGE SCALE GENOMIC DNA]</scope>
    <source>
        <strain evidence="1 2">BP6252</strain>
    </source>
</reference>
<dbReference type="EMBL" id="PDLM01000001">
    <property type="protein sequence ID" value="RDW88003.1"/>
    <property type="molecule type" value="Genomic_DNA"/>
</dbReference>